<dbReference type="InterPro" id="IPR046341">
    <property type="entry name" value="SET_dom_sf"/>
</dbReference>
<evidence type="ECO:0000256" key="13">
    <source>
        <dbReference type="ARBA" id="ARBA00030653"/>
    </source>
</evidence>
<evidence type="ECO:0000256" key="11">
    <source>
        <dbReference type="ARBA" id="ARBA00023242"/>
    </source>
</evidence>
<dbReference type="InterPro" id="IPR041938">
    <property type="entry name" value="Hist-Lys_N-MTase_N"/>
</dbReference>
<dbReference type="PROSITE" id="PS51567">
    <property type="entry name" value="SAM_MT43_SUVAR420_1"/>
    <property type="match status" value="1"/>
</dbReference>
<comment type="function">
    <text evidence="1">Histone methyltransferase that trimethylates 'Lys-20' of histone H4 to form H4K20me3.</text>
</comment>
<feature type="domain" description="SET" evidence="16">
    <location>
        <begin position="116"/>
        <end position="230"/>
    </location>
</feature>
<dbReference type="GO" id="GO:0140943">
    <property type="term" value="F:histone H4K20 trimethyltransferase activity"/>
    <property type="evidence" value="ECO:0007669"/>
    <property type="project" value="UniProtKB-EC"/>
</dbReference>
<feature type="compositionally biased region" description="Basic residues" evidence="15">
    <location>
        <begin position="655"/>
        <end position="667"/>
    </location>
</feature>
<name>A0A084GDM6_PSEDA</name>
<accession>A0A084GDM6</accession>
<dbReference type="SUPFAM" id="SSF82199">
    <property type="entry name" value="SET domain"/>
    <property type="match status" value="1"/>
</dbReference>
<dbReference type="GO" id="GO:0032259">
    <property type="term" value="P:methylation"/>
    <property type="evidence" value="ECO:0007669"/>
    <property type="project" value="UniProtKB-KW"/>
</dbReference>
<dbReference type="InterPro" id="IPR025783">
    <property type="entry name" value="Set9_fungi"/>
</dbReference>
<feature type="compositionally biased region" description="Low complexity" evidence="15">
    <location>
        <begin position="380"/>
        <end position="410"/>
    </location>
</feature>
<feature type="region of interest" description="Disordered" evidence="15">
    <location>
        <begin position="622"/>
        <end position="667"/>
    </location>
</feature>
<dbReference type="OMA" id="FANHDCG"/>
<keyword evidence="10" id="KW-0156">Chromatin regulator</keyword>
<evidence type="ECO:0000256" key="7">
    <source>
        <dbReference type="ARBA" id="ARBA00022603"/>
    </source>
</evidence>
<evidence type="ECO:0000313" key="17">
    <source>
        <dbReference type="EMBL" id="KEZ45438.1"/>
    </source>
</evidence>
<evidence type="ECO:0000256" key="9">
    <source>
        <dbReference type="ARBA" id="ARBA00022691"/>
    </source>
</evidence>
<evidence type="ECO:0000256" key="12">
    <source>
        <dbReference type="ARBA" id="ARBA00024057"/>
    </source>
</evidence>
<dbReference type="EMBL" id="JOWA01000077">
    <property type="protein sequence ID" value="KEZ45438.1"/>
    <property type="molecule type" value="Genomic_DNA"/>
</dbReference>
<dbReference type="Pfam" id="PF00856">
    <property type="entry name" value="SET"/>
    <property type="match status" value="1"/>
</dbReference>
<feature type="region of interest" description="Disordered" evidence="15">
    <location>
        <begin position="366"/>
        <end position="541"/>
    </location>
</feature>
<evidence type="ECO:0000256" key="5">
    <source>
        <dbReference type="ARBA" id="ARBA00015413"/>
    </source>
</evidence>
<dbReference type="RefSeq" id="XP_016645237.1">
    <property type="nucleotide sequence ID" value="XM_016784940.1"/>
</dbReference>
<dbReference type="Gene3D" id="1.10.10.1700">
    <property type="entry name" value="Histone-lysine N-methyltransferase"/>
    <property type="match status" value="1"/>
</dbReference>
<comment type="catalytic activity">
    <reaction evidence="14">
        <text>L-lysyl(20)-[histone H4] + 3 S-adenosyl-L-methionine = N(6),N(6),N(6)-trimethyl-L-lysyl(20)-[histone H4] + 3 S-adenosyl-L-homocysteine + 3 H(+)</text>
        <dbReference type="Rhea" id="RHEA:64456"/>
        <dbReference type="Rhea" id="RHEA-COMP:15554"/>
        <dbReference type="Rhea" id="RHEA-COMP:15998"/>
        <dbReference type="ChEBI" id="CHEBI:15378"/>
        <dbReference type="ChEBI" id="CHEBI:29969"/>
        <dbReference type="ChEBI" id="CHEBI:57856"/>
        <dbReference type="ChEBI" id="CHEBI:59789"/>
        <dbReference type="ChEBI" id="CHEBI:61961"/>
        <dbReference type="EC" id="2.1.1.372"/>
    </reaction>
</comment>
<feature type="compositionally biased region" description="Basic and acidic residues" evidence="15">
    <location>
        <begin position="416"/>
        <end position="437"/>
    </location>
</feature>
<evidence type="ECO:0000256" key="14">
    <source>
        <dbReference type="ARBA" id="ARBA00048081"/>
    </source>
</evidence>
<evidence type="ECO:0000256" key="6">
    <source>
        <dbReference type="ARBA" id="ARBA00022454"/>
    </source>
</evidence>
<dbReference type="VEuPathDB" id="FungiDB:SAPIO_CDS1739"/>
<dbReference type="HOGENOM" id="CLU_013724_0_0_1"/>
<evidence type="ECO:0000256" key="15">
    <source>
        <dbReference type="SAM" id="MobiDB-lite"/>
    </source>
</evidence>
<evidence type="ECO:0000259" key="16">
    <source>
        <dbReference type="PROSITE" id="PS50280"/>
    </source>
</evidence>
<dbReference type="PROSITE" id="PS50280">
    <property type="entry name" value="SET"/>
    <property type="match status" value="1"/>
</dbReference>
<dbReference type="Gene3D" id="2.170.270.10">
    <property type="entry name" value="SET domain"/>
    <property type="match status" value="1"/>
</dbReference>
<dbReference type="InterPro" id="IPR001214">
    <property type="entry name" value="SET_dom"/>
</dbReference>
<evidence type="ECO:0000313" key="18">
    <source>
        <dbReference type="Proteomes" id="UP000028545"/>
    </source>
</evidence>
<sequence>MPPKASLPPKKQALTLAQISAYDDILTDALVDHVYYWTTIPKNRPSYHPSRGIREEDVAKIIQEEIVLNKDVDKAEERLLKTDGLRKFLISLKTDKERDDFRKHLRRYLSIYLPDCPFEVSSTNRYTIVTHEASINARRPIRKNETIKYLTGIQVIITPKEEAEISFRKKDFSIVVSSRNKCTSLFMGPARFANHDCNANAKLKTAGQAGMEVVATRDIDVGEEITVTYGDNYFGEGNCECLCKTCEDARINGWASGEGEVPLAQSIERDPPQGYSLRRRRRDDSTCSRSRTPSLTPDVRPRISKTRPRGSRKNASVDSPSDELAVAGTKRPFDPLATPPFTPAKRLRVEDGSALHPVPLILYGPIMPSPDEFTDNSARSSPAPSTSTESTPPTDISSPPKCSPSAAPGADSVGKAMDDWGTRTKNEDADEVQRQLLDEAAPCTPRNEKNHPPAALANGGLTGLRTPSSVPSRPAPVVFADREEPTPSATRGEVNPPSTESPSPSPNEVLDQQPGKRRKNRRGEFQKEPTPPPRKRIPGDYTLTPLLLSEPETAWIHCMICSIAFVQHNAYYTKSSCPRCERHSKLYGYIWPKTDKVNSRDKEERILDHRVVHRFLDPESEARVRGRKTLASESRSAMGTPDAESRLESMDGGRPRRSGRVRRTGYV</sequence>
<dbReference type="PANTHER" id="PTHR12977:SF4">
    <property type="entry name" value="HISTONE-LYSINE N-METHYLTRANSFERASE KMT5B"/>
    <property type="match status" value="1"/>
</dbReference>
<keyword evidence="7 17" id="KW-0489">Methyltransferase</keyword>
<keyword evidence="9" id="KW-0949">S-adenosyl-L-methionine</keyword>
<dbReference type="OrthoDB" id="6627536at2759"/>
<comment type="subcellular location">
    <subcellularLocation>
        <location evidence="3">Chromosome</location>
    </subcellularLocation>
    <subcellularLocation>
        <location evidence="2">Nucleus</location>
    </subcellularLocation>
</comment>
<evidence type="ECO:0000256" key="1">
    <source>
        <dbReference type="ARBA" id="ARBA00001984"/>
    </source>
</evidence>
<feature type="region of interest" description="Disordered" evidence="15">
    <location>
        <begin position="262"/>
        <end position="345"/>
    </location>
</feature>
<keyword evidence="8 17" id="KW-0808">Transferase</keyword>
<dbReference type="GeneID" id="27720811"/>
<evidence type="ECO:0000256" key="10">
    <source>
        <dbReference type="ARBA" id="ARBA00022853"/>
    </source>
</evidence>
<organism evidence="17 18">
    <name type="scientific">Pseudallescheria apiosperma</name>
    <name type="common">Scedosporium apiospermum</name>
    <dbReference type="NCBI Taxonomy" id="563466"/>
    <lineage>
        <taxon>Eukaryota</taxon>
        <taxon>Fungi</taxon>
        <taxon>Dikarya</taxon>
        <taxon>Ascomycota</taxon>
        <taxon>Pezizomycotina</taxon>
        <taxon>Sordariomycetes</taxon>
        <taxon>Hypocreomycetidae</taxon>
        <taxon>Microascales</taxon>
        <taxon>Microascaceae</taxon>
        <taxon>Scedosporium</taxon>
    </lineage>
</organism>
<dbReference type="AlphaFoldDB" id="A0A084GDM6"/>
<dbReference type="InterPro" id="IPR039977">
    <property type="entry name" value="Suv4-20/Set9"/>
</dbReference>
<dbReference type="SMART" id="SM00317">
    <property type="entry name" value="SET"/>
    <property type="match status" value="1"/>
</dbReference>
<proteinExistence type="predicted"/>
<dbReference type="KEGG" id="sapo:SAPIO_CDS1739"/>
<dbReference type="CDD" id="cd10524">
    <property type="entry name" value="SET_Suv4-20-like"/>
    <property type="match status" value="1"/>
</dbReference>
<dbReference type="GO" id="GO:0005694">
    <property type="term" value="C:chromosome"/>
    <property type="evidence" value="ECO:0007669"/>
    <property type="project" value="UniProtKB-SubCell"/>
</dbReference>
<evidence type="ECO:0000256" key="3">
    <source>
        <dbReference type="ARBA" id="ARBA00004286"/>
    </source>
</evidence>
<keyword evidence="11" id="KW-0539">Nucleus</keyword>
<feature type="compositionally biased region" description="Low complexity" evidence="15">
    <location>
        <begin position="467"/>
        <end position="478"/>
    </location>
</feature>
<dbReference type="PANTHER" id="PTHR12977">
    <property type="entry name" value="SUPPRESSOR OF VARIEGATION 4-20-RELATED"/>
    <property type="match status" value="1"/>
</dbReference>
<keyword evidence="6" id="KW-0158">Chromosome</keyword>
<protein>
    <recommendedName>
        <fullName evidence="5">Histone-lysine N-methyltransferase SET9</fullName>
        <ecNumber evidence="12">2.1.1.372</ecNumber>
    </recommendedName>
    <alternativeName>
        <fullName evidence="4">Histone-lysine N-methyltransferase set9</fullName>
    </alternativeName>
    <alternativeName>
        <fullName evidence="13">SET domain protein 9</fullName>
    </alternativeName>
</protein>
<feature type="compositionally biased region" description="Basic and acidic residues" evidence="15">
    <location>
        <begin position="643"/>
        <end position="654"/>
    </location>
</feature>
<dbReference type="GO" id="GO:0005634">
    <property type="term" value="C:nucleus"/>
    <property type="evidence" value="ECO:0007669"/>
    <property type="project" value="UniProtKB-SubCell"/>
</dbReference>
<keyword evidence="18" id="KW-1185">Reference proteome</keyword>
<dbReference type="Proteomes" id="UP000028545">
    <property type="component" value="Unassembled WGS sequence"/>
</dbReference>
<evidence type="ECO:0000256" key="2">
    <source>
        <dbReference type="ARBA" id="ARBA00004123"/>
    </source>
</evidence>
<reference evidence="17 18" key="1">
    <citation type="journal article" date="2014" name="Genome Announc.">
        <title>Draft genome sequence of the pathogenic fungus Scedosporium apiospermum.</title>
        <authorList>
            <person name="Vandeputte P."/>
            <person name="Ghamrawi S."/>
            <person name="Rechenmann M."/>
            <person name="Iltis A."/>
            <person name="Giraud S."/>
            <person name="Fleury M."/>
            <person name="Thornton C."/>
            <person name="Delhaes L."/>
            <person name="Meyer W."/>
            <person name="Papon N."/>
            <person name="Bouchara J.P."/>
        </authorList>
    </citation>
    <scope>NUCLEOTIDE SEQUENCE [LARGE SCALE GENOMIC DNA]</scope>
    <source>
        <strain evidence="17 18">IHEM 14462</strain>
    </source>
</reference>
<feature type="compositionally biased region" description="Basic residues" evidence="15">
    <location>
        <begin position="302"/>
        <end position="312"/>
    </location>
</feature>
<evidence type="ECO:0000256" key="8">
    <source>
        <dbReference type="ARBA" id="ARBA00022679"/>
    </source>
</evidence>
<comment type="caution">
    <text evidence="17">The sequence shown here is derived from an EMBL/GenBank/DDBJ whole genome shotgun (WGS) entry which is preliminary data.</text>
</comment>
<dbReference type="EC" id="2.1.1.372" evidence="12"/>
<evidence type="ECO:0000256" key="4">
    <source>
        <dbReference type="ARBA" id="ARBA00014232"/>
    </source>
</evidence>
<gene>
    <name evidence="17" type="ORF">SAPIO_CDS1739</name>
</gene>